<reference evidence="2" key="2">
    <citation type="journal article" date="2021" name="J Anim Sci Technol">
        <title>Complete genome sequence of Paenibacillus konkukensis sp. nov. SK3146 as a potential probiotic strain.</title>
        <authorList>
            <person name="Jung H.I."/>
            <person name="Park S."/>
            <person name="Niu K.M."/>
            <person name="Lee S.W."/>
            <person name="Kothari D."/>
            <person name="Yi K.J."/>
            <person name="Kim S.K."/>
        </authorList>
    </citation>
    <scope>NUCLEOTIDE SEQUENCE</scope>
    <source>
        <strain evidence="2">SK3146</strain>
    </source>
</reference>
<reference evidence="2" key="1">
    <citation type="submission" date="2018-02" db="EMBL/GenBank/DDBJ databases">
        <authorList>
            <person name="Kim S.-K."/>
            <person name="Jung H.-I."/>
            <person name="Lee S.-W."/>
        </authorList>
    </citation>
    <scope>NUCLEOTIDE SEQUENCE</scope>
    <source>
        <strain evidence="2">SK3146</strain>
    </source>
</reference>
<protein>
    <recommendedName>
        <fullName evidence="4">ResB-like domain-containing protein</fullName>
    </recommendedName>
</protein>
<dbReference type="EMBL" id="CP027059">
    <property type="protein sequence ID" value="UQZ87522.1"/>
    <property type="molecule type" value="Genomic_DNA"/>
</dbReference>
<gene>
    <name evidence="2" type="ORF">SK3146_06824</name>
</gene>
<evidence type="ECO:0000256" key="1">
    <source>
        <dbReference type="SAM" id="Phobius"/>
    </source>
</evidence>
<keyword evidence="3" id="KW-1185">Reference proteome</keyword>
<proteinExistence type="predicted"/>
<evidence type="ECO:0000313" key="3">
    <source>
        <dbReference type="Proteomes" id="UP001057134"/>
    </source>
</evidence>
<keyword evidence="1" id="KW-0812">Transmembrane</keyword>
<accession>A0ABY4RYX6</accession>
<feature type="transmembrane region" description="Helical" evidence="1">
    <location>
        <begin position="216"/>
        <end position="239"/>
    </location>
</feature>
<organism evidence="2 3">
    <name type="scientific">Paenibacillus konkukensis</name>
    <dbReference type="NCBI Taxonomy" id="2020716"/>
    <lineage>
        <taxon>Bacteria</taxon>
        <taxon>Bacillati</taxon>
        <taxon>Bacillota</taxon>
        <taxon>Bacilli</taxon>
        <taxon>Bacillales</taxon>
        <taxon>Paenibacillaceae</taxon>
        <taxon>Paenibacillus</taxon>
    </lineage>
</organism>
<evidence type="ECO:0008006" key="4">
    <source>
        <dbReference type="Google" id="ProtNLM"/>
    </source>
</evidence>
<keyword evidence="1" id="KW-1133">Transmembrane helix</keyword>
<evidence type="ECO:0000313" key="2">
    <source>
        <dbReference type="EMBL" id="UQZ87522.1"/>
    </source>
</evidence>
<keyword evidence="1" id="KW-0472">Membrane</keyword>
<dbReference type="Proteomes" id="UP001057134">
    <property type="component" value="Chromosome"/>
</dbReference>
<name>A0ABY4RYX6_9BACL</name>
<sequence>MILLSFYPLFLMLRESFLESYINTKYVIEPVINIRNEGQIGKPVQSSHDLASPINWENNIIEVLTKDSGVEAPKGVLAKEVKHIMSISIMVNGKEASFPTEAWLKPNITKDSDYLSWLNILKIYDKKKNKNQLAIIQRLTGDWKKGENIEENMQAQKWRVLYVESDKQVSEEIFSYIDRGDHLLGVKLVQLSSQSNSFIGFKSDISYLLPNILFPIVYPTGIFSVGVILLIIGSIRFFVARKAENL</sequence>